<evidence type="ECO:0000313" key="2">
    <source>
        <dbReference type="EMBL" id="MPM02922.1"/>
    </source>
</evidence>
<dbReference type="InterPro" id="IPR026444">
    <property type="entry name" value="Secre_tail"/>
</dbReference>
<dbReference type="Pfam" id="PF18962">
    <property type="entry name" value="Por_Secre_tail"/>
    <property type="match status" value="1"/>
</dbReference>
<proteinExistence type="predicted"/>
<evidence type="ECO:0000259" key="1">
    <source>
        <dbReference type="Pfam" id="PF18962"/>
    </source>
</evidence>
<dbReference type="AlphaFoldDB" id="A0A644WGM7"/>
<protein>
    <recommendedName>
        <fullName evidence="1">Secretion system C-terminal sorting domain-containing protein</fullName>
    </recommendedName>
</protein>
<gene>
    <name evidence="2" type="ORF">SDC9_49180</name>
</gene>
<accession>A0A644WGM7</accession>
<dbReference type="NCBIfam" id="TIGR04183">
    <property type="entry name" value="Por_Secre_tail"/>
    <property type="match status" value="1"/>
</dbReference>
<name>A0A644WGM7_9ZZZZ</name>
<dbReference type="Gene3D" id="2.60.40.4070">
    <property type="match status" value="1"/>
</dbReference>
<reference evidence="2" key="1">
    <citation type="submission" date="2019-08" db="EMBL/GenBank/DDBJ databases">
        <authorList>
            <person name="Kucharzyk K."/>
            <person name="Murdoch R.W."/>
            <person name="Higgins S."/>
            <person name="Loffler F."/>
        </authorList>
    </citation>
    <scope>NUCLEOTIDE SEQUENCE</scope>
</reference>
<dbReference type="EMBL" id="VSSQ01000908">
    <property type="protein sequence ID" value="MPM02922.1"/>
    <property type="molecule type" value="Genomic_DNA"/>
</dbReference>
<sequence>MKRIYILFALLLSSGIAFSQIANDKAVELKKMNVPAFMDTKAPTDTCGWSMNFMPVFASSSQVYIMGYSGGGYVYGNNVDGVNGCAQGYAYTGYLGIEGVLLWFGEKNQSTPTATMTVSAYALNGTATNDPSNTVGPGSVLGTATLTMNDADTTWPNLTWVPFASVIPSNGDFACGVDFSAITATWDTAGTLLSGDEIGLLCDEEGDAYGIDYAFHKYSGTWYVTDYAFGGLDRNIAIFPVVDINYAGLNEDSYFYGMQSNAYPIPASDNMTIEYALENNADVTIEIIAGNGQTVAEFNQGNQVQGQYSFQLNVSDFNAGHYFFSIKANGHRLIKSFIVQ</sequence>
<organism evidence="2">
    <name type="scientific">bioreactor metagenome</name>
    <dbReference type="NCBI Taxonomy" id="1076179"/>
    <lineage>
        <taxon>unclassified sequences</taxon>
        <taxon>metagenomes</taxon>
        <taxon>ecological metagenomes</taxon>
    </lineage>
</organism>
<feature type="domain" description="Secretion system C-terminal sorting" evidence="1">
    <location>
        <begin position="263"/>
        <end position="339"/>
    </location>
</feature>
<comment type="caution">
    <text evidence="2">The sequence shown here is derived from an EMBL/GenBank/DDBJ whole genome shotgun (WGS) entry which is preliminary data.</text>
</comment>